<feature type="domain" description="EamA" evidence="3">
    <location>
        <begin position="156"/>
        <end position="284"/>
    </location>
</feature>
<feature type="transmembrane region" description="Helical" evidence="2">
    <location>
        <begin position="116"/>
        <end position="134"/>
    </location>
</feature>
<dbReference type="Proteomes" id="UP000291469">
    <property type="component" value="Chromosome"/>
</dbReference>
<dbReference type="RefSeq" id="WP_131155426.1">
    <property type="nucleotide sequence ID" value="NZ_CP036402.1"/>
</dbReference>
<feature type="transmembrane region" description="Helical" evidence="2">
    <location>
        <begin position="268"/>
        <end position="285"/>
    </location>
</feature>
<sequence>MTVGLGLLAAGCYGTSDFLGGLASRRAGGVFGVVLAARFTAVLVLLGLAPLLATGAPAVDELLWGGMAGLGGSGGVLLLYRGMVLGRMSVVAPVSAIGSSALPALVGVALGERPSALAASGVLLGIVAIALVSAPSGERITPRAIVAELRPGGATLYGLGAGSGFALVFVSLDQAGGQGDLWPILAAQAASLLVVAVAAGLGRRRVRLPAKVVPLAVVIGLLSVGAMTSFLFAARTGLLALVAVLTSLYPAVTVVLARVVLAERLASAQRVGVGLAILGVLLIGIG</sequence>
<feature type="transmembrane region" description="Helical" evidence="2">
    <location>
        <begin position="30"/>
        <end position="56"/>
    </location>
</feature>
<evidence type="ECO:0000313" key="5">
    <source>
        <dbReference type="Proteomes" id="UP000291469"/>
    </source>
</evidence>
<dbReference type="SUPFAM" id="SSF103481">
    <property type="entry name" value="Multidrug resistance efflux transporter EmrE"/>
    <property type="match status" value="2"/>
</dbReference>
<reference evidence="4 5" key="1">
    <citation type="submission" date="2019-01" db="EMBL/GenBank/DDBJ databases">
        <title>Egibacter rhizosphaerae EGI 80759T.</title>
        <authorList>
            <person name="Chen D.-D."/>
            <person name="Tian Y."/>
            <person name="Jiao J.-Y."/>
            <person name="Zhang X.-T."/>
            <person name="Zhang Y.-G."/>
            <person name="Zhang Y."/>
            <person name="Xiao M."/>
            <person name="Shu W.-S."/>
            <person name="Li W.-J."/>
        </authorList>
    </citation>
    <scope>NUCLEOTIDE SEQUENCE [LARGE SCALE GENOMIC DNA]</scope>
    <source>
        <strain evidence="4 5">EGI 80759</strain>
    </source>
</reference>
<feature type="transmembrane region" description="Helical" evidence="2">
    <location>
        <begin position="154"/>
        <end position="172"/>
    </location>
</feature>
<proteinExistence type="inferred from homology"/>
<keyword evidence="5" id="KW-1185">Reference proteome</keyword>
<dbReference type="InterPro" id="IPR000620">
    <property type="entry name" value="EamA_dom"/>
</dbReference>
<keyword evidence="2" id="KW-1133">Transmembrane helix</keyword>
<evidence type="ECO:0000259" key="3">
    <source>
        <dbReference type="Pfam" id="PF00892"/>
    </source>
</evidence>
<keyword evidence="2" id="KW-0812">Transmembrane</keyword>
<feature type="transmembrane region" description="Helical" evidence="2">
    <location>
        <begin position="92"/>
        <end position="110"/>
    </location>
</feature>
<keyword evidence="2" id="KW-0472">Membrane</keyword>
<dbReference type="GO" id="GO:0016020">
    <property type="term" value="C:membrane"/>
    <property type="evidence" value="ECO:0007669"/>
    <property type="project" value="InterPro"/>
</dbReference>
<name>A0A411YH43_9ACTN</name>
<evidence type="ECO:0000313" key="4">
    <source>
        <dbReference type="EMBL" id="QBI20429.1"/>
    </source>
</evidence>
<dbReference type="EMBL" id="CP036402">
    <property type="protein sequence ID" value="QBI20429.1"/>
    <property type="molecule type" value="Genomic_DNA"/>
</dbReference>
<evidence type="ECO:0000256" key="1">
    <source>
        <dbReference type="ARBA" id="ARBA00007362"/>
    </source>
</evidence>
<evidence type="ECO:0000256" key="2">
    <source>
        <dbReference type="SAM" id="Phobius"/>
    </source>
</evidence>
<gene>
    <name evidence="4" type="ORF">ER308_13205</name>
</gene>
<dbReference type="InterPro" id="IPR037185">
    <property type="entry name" value="EmrE-like"/>
</dbReference>
<comment type="similarity">
    <text evidence="1">Belongs to the EamA transporter family.</text>
</comment>
<dbReference type="AlphaFoldDB" id="A0A411YH43"/>
<feature type="transmembrane region" description="Helical" evidence="2">
    <location>
        <begin position="184"/>
        <end position="201"/>
    </location>
</feature>
<feature type="transmembrane region" description="Helical" evidence="2">
    <location>
        <begin position="238"/>
        <end position="261"/>
    </location>
</feature>
<feature type="transmembrane region" description="Helical" evidence="2">
    <location>
        <begin position="213"/>
        <end position="232"/>
    </location>
</feature>
<feature type="transmembrane region" description="Helical" evidence="2">
    <location>
        <begin position="62"/>
        <end position="80"/>
    </location>
</feature>
<dbReference type="OrthoDB" id="68076at2"/>
<dbReference type="Pfam" id="PF00892">
    <property type="entry name" value="EamA"/>
    <property type="match status" value="1"/>
</dbReference>
<protein>
    <submittedName>
        <fullName evidence="4">DMT family transporter</fullName>
    </submittedName>
</protein>
<organism evidence="4 5">
    <name type="scientific">Egibacter rhizosphaerae</name>
    <dbReference type="NCBI Taxonomy" id="1670831"/>
    <lineage>
        <taxon>Bacteria</taxon>
        <taxon>Bacillati</taxon>
        <taxon>Actinomycetota</taxon>
        <taxon>Nitriliruptoria</taxon>
        <taxon>Egibacterales</taxon>
        <taxon>Egibacteraceae</taxon>
        <taxon>Egibacter</taxon>
    </lineage>
</organism>
<dbReference type="KEGG" id="erz:ER308_13205"/>
<accession>A0A411YH43</accession>